<protein>
    <submittedName>
        <fullName evidence="1">Uncharacterized protein</fullName>
    </submittedName>
</protein>
<evidence type="ECO:0000313" key="1">
    <source>
        <dbReference type="EMBL" id="KAL0937537.1"/>
    </source>
</evidence>
<comment type="caution">
    <text evidence="1">The sequence shown here is derived from an EMBL/GenBank/DDBJ whole genome shotgun (WGS) entry which is preliminary data.</text>
</comment>
<name>A0ACC3Z0B3_COLTU</name>
<keyword evidence="2" id="KW-1185">Reference proteome</keyword>
<dbReference type="EMBL" id="VUJX02000004">
    <property type="protein sequence ID" value="KAL0937537.1"/>
    <property type="molecule type" value="Genomic_DNA"/>
</dbReference>
<accession>A0ACC3Z0B3</accession>
<reference evidence="1 2" key="1">
    <citation type="journal article" date="2020" name="Phytopathology">
        <title>Genome Sequence Resources of Colletotrichum truncatum, C. plurivorum, C. musicola, and C. sojae: Four Species Pathogenic to Soybean (Glycine max).</title>
        <authorList>
            <person name="Rogerio F."/>
            <person name="Boufleur T.R."/>
            <person name="Ciampi-Guillardi M."/>
            <person name="Sukno S.A."/>
            <person name="Thon M.R."/>
            <person name="Massola Junior N.S."/>
            <person name="Baroncelli R."/>
        </authorList>
    </citation>
    <scope>NUCLEOTIDE SEQUENCE [LARGE SCALE GENOMIC DNA]</scope>
    <source>
        <strain evidence="1 2">CMES1059</strain>
    </source>
</reference>
<dbReference type="Proteomes" id="UP000805649">
    <property type="component" value="Unassembled WGS sequence"/>
</dbReference>
<proteinExistence type="predicted"/>
<sequence length="882" mass="97987">MDWTKPATQHQRSVSDFTATGSTDWALSHGSQTAITSPDSETSRRQIQQLTQRITSTLSTDNVDAAYKEYAKVKDHISLCRSLLSSSSDARGRVQSGAWPEAGRTSRASSLDGVEGLAIDPQSSLSSRNLPRSTIRESLVQHSKSDRGACLSAVRDWKGCIESLLEALRNSLAETYRSYDPSATPGMVDSLLQDNDFRASAIQQMRNAIINKTFSPSPAFSRAKYDVQFRNYDAVKQGLLEVTRVLQLGESGLSGDRPVKEYEVSPRGDAILEFANIGAEFLPVLRFRVSSFMLAETSPIFERMFTSHAHVKIDEGEDVAEQLPPPPTPFICEDRSEAKLYRMPQIEDNKGEALKILLHAAHMHNDKVPREVSFAQFVAIAEVCLRYRCTSPLELYVEHRWLPQWIHKGTEDMPDGLLLVSYVFGLRQLFTRMSKTIILNLVDEKELQSKPWPQKVKDKIWAVRGAKMAQLHTCCVNTIQEYLRPPSKFAEEDRRGTSLTPELASPRARNRSPGLSPPSEEARPTLLLSSSPRCPRGNHWCDATNLGWLMLVYGELQLLPTIMKPTALGHLSHSQQPPRRSLAQLVDMLRTIASPPHAIHKGGVCDPAPQFRAAIHDIYNSVSGLTLHDVSGRAHGWVLSRHRSEQPQAVLPKRFKERVAEPKRVLEVTDEMRLKIMRGVDTVDDLHAVAMTDKSFYRVYKENELGLIRKFIKAHRRMTLMKLTSLDVIAKGEGKVVKQEGDVLKAEAEAEAATRAAEEFGGGADGEMAVNAGGEGGRVVGGDSEEDAADSAVHSPRTPAASDDLSPSSIGDEEAQRILWPDSPSPGPSTRPLRPMGSECGMREKFRRSDPAFVEEKMLLEAEDKQLGVERDRRVGLVREDG</sequence>
<evidence type="ECO:0000313" key="2">
    <source>
        <dbReference type="Proteomes" id="UP000805649"/>
    </source>
</evidence>
<gene>
    <name evidence="1" type="ORF">CTRU02_207268</name>
</gene>
<organism evidence="1 2">
    <name type="scientific">Colletotrichum truncatum</name>
    <name type="common">Anthracnose fungus</name>
    <name type="synonym">Colletotrichum capsici</name>
    <dbReference type="NCBI Taxonomy" id="5467"/>
    <lineage>
        <taxon>Eukaryota</taxon>
        <taxon>Fungi</taxon>
        <taxon>Dikarya</taxon>
        <taxon>Ascomycota</taxon>
        <taxon>Pezizomycotina</taxon>
        <taxon>Sordariomycetes</taxon>
        <taxon>Hypocreomycetidae</taxon>
        <taxon>Glomerellales</taxon>
        <taxon>Glomerellaceae</taxon>
        <taxon>Colletotrichum</taxon>
        <taxon>Colletotrichum truncatum species complex</taxon>
    </lineage>
</organism>